<evidence type="ECO:0000313" key="1">
    <source>
        <dbReference type="EMBL" id="GBP27072.1"/>
    </source>
</evidence>
<protein>
    <submittedName>
        <fullName evidence="1">Uncharacterized protein</fullName>
    </submittedName>
</protein>
<name>A0A4C1UM73_EUMVA</name>
<dbReference type="EMBL" id="BGZK01000189">
    <property type="protein sequence ID" value="GBP27072.1"/>
    <property type="molecule type" value="Genomic_DNA"/>
</dbReference>
<reference evidence="1 2" key="1">
    <citation type="journal article" date="2019" name="Commun. Biol.">
        <title>The bagworm genome reveals a unique fibroin gene that provides high tensile strength.</title>
        <authorList>
            <person name="Kono N."/>
            <person name="Nakamura H."/>
            <person name="Ohtoshi R."/>
            <person name="Tomita M."/>
            <person name="Numata K."/>
            <person name="Arakawa K."/>
        </authorList>
    </citation>
    <scope>NUCLEOTIDE SEQUENCE [LARGE SCALE GENOMIC DNA]</scope>
</reference>
<dbReference type="AlphaFoldDB" id="A0A4C1UM73"/>
<organism evidence="1 2">
    <name type="scientific">Eumeta variegata</name>
    <name type="common">Bagworm moth</name>
    <name type="synonym">Eumeta japonica</name>
    <dbReference type="NCBI Taxonomy" id="151549"/>
    <lineage>
        <taxon>Eukaryota</taxon>
        <taxon>Metazoa</taxon>
        <taxon>Ecdysozoa</taxon>
        <taxon>Arthropoda</taxon>
        <taxon>Hexapoda</taxon>
        <taxon>Insecta</taxon>
        <taxon>Pterygota</taxon>
        <taxon>Neoptera</taxon>
        <taxon>Endopterygota</taxon>
        <taxon>Lepidoptera</taxon>
        <taxon>Glossata</taxon>
        <taxon>Ditrysia</taxon>
        <taxon>Tineoidea</taxon>
        <taxon>Psychidae</taxon>
        <taxon>Oiketicinae</taxon>
        <taxon>Eumeta</taxon>
    </lineage>
</organism>
<accession>A0A4C1UM73</accession>
<dbReference type="Proteomes" id="UP000299102">
    <property type="component" value="Unassembled WGS sequence"/>
</dbReference>
<evidence type="ECO:0000313" key="2">
    <source>
        <dbReference type="Proteomes" id="UP000299102"/>
    </source>
</evidence>
<keyword evidence="2" id="KW-1185">Reference proteome</keyword>
<gene>
    <name evidence="1" type="ORF">EVAR_16739_1</name>
</gene>
<comment type="caution">
    <text evidence="1">The sequence shown here is derived from an EMBL/GenBank/DDBJ whole genome shotgun (WGS) entry which is preliminary data.</text>
</comment>
<proteinExistence type="predicted"/>
<sequence length="107" mass="11542">MFLSGAPGGYVAPSYDLYITLGESVSIQAIRIYGPNRLYGGAAGPVRTGGESFHASAINQRVDFRNRCVTSISKVGAKKEYSGRLGVGRYVIFNKRNETSDLSTSPF</sequence>